<evidence type="ECO:0000256" key="1">
    <source>
        <dbReference type="SAM" id="Phobius"/>
    </source>
</evidence>
<proteinExistence type="predicted"/>
<evidence type="ECO:0000313" key="2">
    <source>
        <dbReference type="EMBL" id="QEX18979.1"/>
    </source>
</evidence>
<organism evidence="2 3">
    <name type="scientific">Hypericibacter terrae</name>
    <dbReference type="NCBI Taxonomy" id="2602015"/>
    <lineage>
        <taxon>Bacteria</taxon>
        <taxon>Pseudomonadati</taxon>
        <taxon>Pseudomonadota</taxon>
        <taxon>Alphaproteobacteria</taxon>
        <taxon>Rhodospirillales</taxon>
        <taxon>Dongiaceae</taxon>
        <taxon>Hypericibacter</taxon>
    </lineage>
</organism>
<feature type="transmembrane region" description="Helical" evidence="1">
    <location>
        <begin position="57"/>
        <end position="75"/>
    </location>
</feature>
<feature type="transmembrane region" description="Helical" evidence="1">
    <location>
        <begin position="87"/>
        <end position="111"/>
    </location>
</feature>
<name>A0A5J6MNM1_9PROT</name>
<dbReference type="Proteomes" id="UP000326202">
    <property type="component" value="Chromosome"/>
</dbReference>
<dbReference type="KEGG" id="htq:FRZ44_42910"/>
<sequence>MDDLVIARLLHVLGVVLWIGGVGFVTTSLLPAMGRGRPAVQDLAVFHRLERGFARQARVTVSLTGMSGLYLLWRLDLWWRFADPSFWWMHAMVAIWLLFTAMLFVIEPLFLDRWFARRVERDPERALSTMRRLHWGLLAASLITIAAAVAGSHGGL</sequence>
<protein>
    <recommendedName>
        <fullName evidence="4">Copper resistance protein D domain-containing protein</fullName>
    </recommendedName>
</protein>
<accession>A0A5J6MNM1</accession>
<feature type="transmembrane region" description="Helical" evidence="1">
    <location>
        <begin position="132"/>
        <end position="151"/>
    </location>
</feature>
<keyword evidence="1" id="KW-1133">Transmembrane helix</keyword>
<feature type="transmembrane region" description="Helical" evidence="1">
    <location>
        <begin position="6"/>
        <end position="30"/>
    </location>
</feature>
<evidence type="ECO:0000313" key="3">
    <source>
        <dbReference type="Proteomes" id="UP000326202"/>
    </source>
</evidence>
<dbReference type="OrthoDB" id="7356530at2"/>
<dbReference type="EMBL" id="CP042906">
    <property type="protein sequence ID" value="QEX18979.1"/>
    <property type="molecule type" value="Genomic_DNA"/>
</dbReference>
<dbReference type="AlphaFoldDB" id="A0A5J6MNM1"/>
<gene>
    <name evidence="2" type="ORF">FRZ44_42910</name>
</gene>
<keyword evidence="1" id="KW-0472">Membrane</keyword>
<reference evidence="2 3" key="1">
    <citation type="submission" date="2019-08" db="EMBL/GenBank/DDBJ databases">
        <title>Hyperibacter terrae gen. nov., sp. nov. and Hyperibacter viscosus sp. nov., two new members in the family Rhodospirillaceae isolated from the rhizosphere of Hypericum perforatum.</title>
        <authorList>
            <person name="Noviana Z."/>
        </authorList>
    </citation>
    <scope>NUCLEOTIDE SEQUENCE [LARGE SCALE GENOMIC DNA]</scope>
    <source>
        <strain evidence="2 3">R5913</strain>
    </source>
</reference>
<dbReference type="RefSeq" id="WP_151179084.1">
    <property type="nucleotide sequence ID" value="NZ_CP042906.1"/>
</dbReference>
<keyword evidence="3" id="KW-1185">Reference proteome</keyword>
<keyword evidence="1" id="KW-0812">Transmembrane</keyword>
<evidence type="ECO:0008006" key="4">
    <source>
        <dbReference type="Google" id="ProtNLM"/>
    </source>
</evidence>